<dbReference type="Proteomes" id="UP000254084">
    <property type="component" value="Unassembled WGS sequence"/>
</dbReference>
<reference evidence="2 3" key="1">
    <citation type="submission" date="2018-06" db="EMBL/GenBank/DDBJ databases">
        <authorList>
            <consortium name="Pathogen Informatics"/>
            <person name="Doyle S."/>
        </authorList>
    </citation>
    <scope>NUCLEOTIDE SEQUENCE [LARGE SCALE GENOMIC DNA]</scope>
    <source>
        <strain evidence="2 3">NCTC10860</strain>
    </source>
</reference>
<name>A0A379K8P6_ECTOL</name>
<dbReference type="InterPro" id="IPR035924">
    <property type="entry name" value="FlaG-like_sf"/>
</dbReference>
<dbReference type="EMBL" id="UGUW01000004">
    <property type="protein sequence ID" value="SUD60814.1"/>
    <property type="molecule type" value="Genomic_DNA"/>
</dbReference>
<keyword evidence="2" id="KW-0969">Cilium</keyword>
<dbReference type="PANTHER" id="PTHR37166:SF1">
    <property type="entry name" value="PROTEIN FLAG"/>
    <property type="match status" value="1"/>
</dbReference>
<dbReference type="Gene3D" id="3.30.160.170">
    <property type="entry name" value="FlaG-like"/>
    <property type="match status" value="1"/>
</dbReference>
<dbReference type="RefSeq" id="WP_084341022.1">
    <property type="nucleotide sequence ID" value="NZ_UGUW01000004.1"/>
</dbReference>
<gene>
    <name evidence="2" type="ORF">NCTC10860_03170</name>
</gene>
<dbReference type="PANTHER" id="PTHR37166">
    <property type="entry name" value="PROTEIN FLAG"/>
    <property type="match status" value="1"/>
</dbReference>
<dbReference type="AlphaFoldDB" id="A0A379K8P6"/>
<feature type="region of interest" description="Disordered" evidence="1">
    <location>
        <begin position="1"/>
        <end position="51"/>
    </location>
</feature>
<organism evidence="2 3">
    <name type="scientific">Ectopseudomonas oleovorans</name>
    <name type="common">Pseudomonas oleovorans</name>
    <dbReference type="NCBI Taxonomy" id="301"/>
    <lineage>
        <taxon>Bacteria</taxon>
        <taxon>Pseudomonadati</taxon>
        <taxon>Pseudomonadota</taxon>
        <taxon>Gammaproteobacteria</taxon>
        <taxon>Pseudomonadales</taxon>
        <taxon>Pseudomonadaceae</taxon>
        <taxon>Ectopseudomonas</taxon>
    </lineage>
</organism>
<sequence>MEFNAMKGAAAGGAVHLSRSETVRRPESVDPSAAAAEDVQQQPVTVQSPQRQPVEAAISSIQEFAQSIQRNLNFALDESSGRVVVKVTDGVSGEVIRQIPSEEALRLAESLDEVRSLLFKAEV</sequence>
<dbReference type="Pfam" id="PF03646">
    <property type="entry name" value="FlaG"/>
    <property type="match status" value="1"/>
</dbReference>
<accession>A0A379K8P6</accession>
<keyword evidence="2" id="KW-0282">Flagellum</keyword>
<feature type="compositionally biased region" description="Low complexity" evidence="1">
    <location>
        <begin position="39"/>
        <end position="51"/>
    </location>
</feature>
<dbReference type="SUPFAM" id="SSF160214">
    <property type="entry name" value="FlaG-like"/>
    <property type="match status" value="1"/>
</dbReference>
<feature type="compositionally biased region" description="Basic and acidic residues" evidence="1">
    <location>
        <begin position="18"/>
        <end position="28"/>
    </location>
</feature>
<keyword evidence="2" id="KW-0966">Cell projection</keyword>
<protein>
    <submittedName>
        <fullName evidence="2">Flagellar protein FlaG protein</fullName>
    </submittedName>
</protein>
<evidence type="ECO:0000313" key="3">
    <source>
        <dbReference type="Proteomes" id="UP000254084"/>
    </source>
</evidence>
<dbReference type="InterPro" id="IPR005186">
    <property type="entry name" value="FlaG"/>
</dbReference>
<proteinExistence type="predicted"/>
<evidence type="ECO:0000313" key="2">
    <source>
        <dbReference type="EMBL" id="SUD60814.1"/>
    </source>
</evidence>
<evidence type="ECO:0000256" key="1">
    <source>
        <dbReference type="SAM" id="MobiDB-lite"/>
    </source>
</evidence>